<sequence>MRKKIIYISNAIYTF</sequence>
<protein>
    <submittedName>
        <fullName evidence="1">Uncharacterized protein</fullName>
    </submittedName>
</protein>
<proteinExistence type="predicted"/>
<accession>A0A0K2T0G3</accession>
<evidence type="ECO:0000313" key="1">
    <source>
        <dbReference type="EMBL" id="CDW19498.1"/>
    </source>
</evidence>
<dbReference type="EMBL" id="HACA01002137">
    <property type="protein sequence ID" value="CDW19498.1"/>
    <property type="molecule type" value="Transcribed_RNA"/>
</dbReference>
<name>A0A0K2T0G3_LEPSM</name>
<organism evidence="1">
    <name type="scientific">Lepeophtheirus salmonis</name>
    <name type="common">Salmon louse</name>
    <name type="synonym">Caligus salmonis</name>
    <dbReference type="NCBI Taxonomy" id="72036"/>
    <lineage>
        <taxon>Eukaryota</taxon>
        <taxon>Metazoa</taxon>
        <taxon>Ecdysozoa</taxon>
        <taxon>Arthropoda</taxon>
        <taxon>Crustacea</taxon>
        <taxon>Multicrustacea</taxon>
        <taxon>Hexanauplia</taxon>
        <taxon>Copepoda</taxon>
        <taxon>Siphonostomatoida</taxon>
        <taxon>Caligidae</taxon>
        <taxon>Lepeophtheirus</taxon>
    </lineage>
</organism>
<reference evidence="1" key="1">
    <citation type="submission" date="2014-05" db="EMBL/GenBank/DDBJ databases">
        <authorList>
            <person name="Chronopoulou M."/>
        </authorList>
    </citation>
    <scope>NUCLEOTIDE SEQUENCE</scope>
    <source>
        <tissue evidence="1">Whole organism</tissue>
    </source>
</reference>